<dbReference type="InterPro" id="IPR010730">
    <property type="entry name" value="HET"/>
</dbReference>
<evidence type="ECO:0000313" key="4">
    <source>
        <dbReference type="RefSeq" id="XP_033581194.1"/>
    </source>
</evidence>
<gene>
    <name evidence="2 4" type="ORF">BDZ99DRAFT_379687</name>
</gene>
<dbReference type="Proteomes" id="UP000504636">
    <property type="component" value="Unplaced"/>
</dbReference>
<reference evidence="4" key="2">
    <citation type="submission" date="2020-04" db="EMBL/GenBank/DDBJ databases">
        <authorList>
            <consortium name="NCBI Genome Project"/>
        </authorList>
    </citation>
    <scope>NUCLEOTIDE SEQUENCE</scope>
    <source>
        <strain evidence="4">CBS 304.34</strain>
    </source>
</reference>
<evidence type="ECO:0000259" key="1">
    <source>
        <dbReference type="Pfam" id="PF06985"/>
    </source>
</evidence>
<reference evidence="4" key="3">
    <citation type="submission" date="2025-04" db="UniProtKB">
        <authorList>
            <consortium name="RefSeq"/>
        </authorList>
    </citation>
    <scope>IDENTIFICATION</scope>
    <source>
        <strain evidence="4">CBS 304.34</strain>
    </source>
</reference>
<dbReference type="AlphaFoldDB" id="A0A6A6YZP4"/>
<evidence type="ECO:0000313" key="3">
    <source>
        <dbReference type="Proteomes" id="UP000504636"/>
    </source>
</evidence>
<dbReference type="OrthoDB" id="2958217at2759"/>
<dbReference type="RefSeq" id="XP_033581194.1">
    <property type="nucleotide sequence ID" value="XM_033715159.1"/>
</dbReference>
<evidence type="ECO:0000313" key="2">
    <source>
        <dbReference type="EMBL" id="KAF2814230.1"/>
    </source>
</evidence>
<dbReference type="EMBL" id="MU003695">
    <property type="protein sequence ID" value="KAF2814230.1"/>
    <property type="molecule type" value="Genomic_DNA"/>
</dbReference>
<reference evidence="2 4" key="1">
    <citation type="journal article" date="2020" name="Stud. Mycol.">
        <title>101 Dothideomycetes genomes: a test case for predicting lifestyles and emergence of pathogens.</title>
        <authorList>
            <person name="Haridas S."/>
            <person name="Albert R."/>
            <person name="Binder M."/>
            <person name="Bloem J."/>
            <person name="Labutti K."/>
            <person name="Salamov A."/>
            <person name="Andreopoulos B."/>
            <person name="Baker S."/>
            <person name="Barry K."/>
            <person name="Bills G."/>
            <person name="Bluhm B."/>
            <person name="Cannon C."/>
            <person name="Castanera R."/>
            <person name="Culley D."/>
            <person name="Daum C."/>
            <person name="Ezra D."/>
            <person name="Gonzalez J."/>
            <person name="Henrissat B."/>
            <person name="Kuo A."/>
            <person name="Liang C."/>
            <person name="Lipzen A."/>
            <person name="Lutzoni F."/>
            <person name="Magnuson J."/>
            <person name="Mondo S."/>
            <person name="Nolan M."/>
            <person name="Ohm R."/>
            <person name="Pangilinan J."/>
            <person name="Park H.-J."/>
            <person name="Ramirez L."/>
            <person name="Alfaro M."/>
            <person name="Sun H."/>
            <person name="Tritt A."/>
            <person name="Yoshinaga Y."/>
            <person name="Zwiers L.-H."/>
            <person name="Turgeon B."/>
            <person name="Goodwin S."/>
            <person name="Spatafora J."/>
            <person name="Crous P."/>
            <person name="Grigoriev I."/>
        </authorList>
    </citation>
    <scope>NUCLEOTIDE SEQUENCE</scope>
    <source>
        <strain evidence="2 4">CBS 304.34</strain>
    </source>
</reference>
<accession>A0A6A6YZP4</accession>
<dbReference type="PANTHER" id="PTHR33112:SF16">
    <property type="entry name" value="HETEROKARYON INCOMPATIBILITY DOMAIN-CONTAINING PROTEIN"/>
    <property type="match status" value="1"/>
</dbReference>
<sequence>TGLPLDDLPLAFQQAIMICASLGFEYMWIDSLCILQDSYKDWQVQSAVMGDVYKYACLNVAVLCIEVLTSGYIVKRDQGLQAATVTKQQVNLVQLRSEPWTNESNAPLLKRAWVFQECCLARRTLAFANNIVYWAWILHSVQETAATLAVGAAGSGVALEQTKIPKEQLEELIKAFDIGWQSYVTDYTLYKLTKHTDKLIAFSAVAREMANTQIMGKRRYLAGLWDVNLPFQMAWITVEGQTTPPRKRVGDAGYVAPSWSWASVEAPVQPAFIFNFGNGLVALADVRAAEVALESDYAFGSCPVCAKCKLPLSTTTTSRLFCWRSSKGADGHHLSCEM</sequence>
<protein>
    <recommendedName>
        <fullName evidence="1">Heterokaryon incompatibility domain-containing protein</fullName>
    </recommendedName>
</protein>
<dbReference type="Pfam" id="PF06985">
    <property type="entry name" value="HET"/>
    <property type="match status" value="1"/>
</dbReference>
<feature type="domain" description="Heterokaryon incompatibility" evidence="1">
    <location>
        <begin position="6"/>
        <end position="117"/>
    </location>
</feature>
<organism evidence="2">
    <name type="scientific">Mytilinidion resinicola</name>
    <dbReference type="NCBI Taxonomy" id="574789"/>
    <lineage>
        <taxon>Eukaryota</taxon>
        <taxon>Fungi</taxon>
        <taxon>Dikarya</taxon>
        <taxon>Ascomycota</taxon>
        <taxon>Pezizomycotina</taxon>
        <taxon>Dothideomycetes</taxon>
        <taxon>Pleosporomycetidae</taxon>
        <taxon>Mytilinidiales</taxon>
        <taxon>Mytilinidiaceae</taxon>
        <taxon>Mytilinidion</taxon>
    </lineage>
</organism>
<dbReference type="PANTHER" id="PTHR33112">
    <property type="entry name" value="DOMAIN PROTEIN, PUTATIVE-RELATED"/>
    <property type="match status" value="1"/>
</dbReference>
<keyword evidence="3" id="KW-1185">Reference proteome</keyword>
<proteinExistence type="predicted"/>
<dbReference type="GeneID" id="54456052"/>
<name>A0A6A6YZP4_9PEZI</name>
<feature type="non-terminal residue" evidence="2">
    <location>
        <position position="1"/>
    </location>
</feature>